<reference evidence="3" key="1">
    <citation type="submission" date="2021-01" db="EMBL/GenBank/DDBJ databases">
        <title>Caligus Genome Assembly.</title>
        <authorList>
            <person name="Gallardo-Escarate C."/>
        </authorList>
    </citation>
    <scope>NUCLEOTIDE SEQUENCE [LARGE SCALE GENOMIC DNA]</scope>
</reference>
<evidence type="ECO:0000313" key="3">
    <source>
        <dbReference type="Proteomes" id="UP000595437"/>
    </source>
</evidence>
<dbReference type="Proteomes" id="UP000595437">
    <property type="component" value="Chromosome 19"/>
</dbReference>
<sequence>MARKKYIKKLYRLHDLFRGVVDSLLRKRKNAKEKKELFLKNCNSVSMSVPK</sequence>
<dbReference type="EMBL" id="CP045909">
    <property type="protein sequence ID" value="QQP32312.1"/>
    <property type="molecule type" value="Genomic_DNA"/>
</dbReference>
<proteinExistence type="predicted"/>
<dbReference type="Proteomes" id="UP000595437">
    <property type="component" value="Chromosome 20"/>
</dbReference>
<evidence type="ECO:0000313" key="1">
    <source>
        <dbReference type="EMBL" id="QQP32312.1"/>
    </source>
</evidence>
<evidence type="ECO:0000313" key="2">
    <source>
        <dbReference type="EMBL" id="QQP33104.1"/>
    </source>
</evidence>
<keyword evidence="3" id="KW-1185">Reference proteome</keyword>
<protein>
    <submittedName>
        <fullName evidence="2">Uncharacterized protein</fullName>
    </submittedName>
</protein>
<name>A0A7T8GMU1_CALRO</name>
<gene>
    <name evidence="2" type="ORF">FKW44_024356</name>
    <name evidence="1" type="ORF">FKW44_024574</name>
</gene>
<organism evidence="2 3">
    <name type="scientific">Caligus rogercresseyi</name>
    <name type="common">Sea louse</name>
    <dbReference type="NCBI Taxonomy" id="217165"/>
    <lineage>
        <taxon>Eukaryota</taxon>
        <taxon>Metazoa</taxon>
        <taxon>Ecdysozoa</taxon>
        <taxon>Arthropoda</taxon>
        <taxon>Crustacea</taxon>
        <taxon>Multicrustacea</taxon>
        <taxon>Hexanauplia</taxon>
        <taxon>Copepoda</taxon>
        <taxon>Siphonostomatoida</taxon>
        <taxon>Caligidae</taxon>
        <taxon>Caligus</taxon>
    </lineage>
</organism>
<dbReference type="EMBL" id="CP045908">
    <property type="protein sequence ID" value="QQP33104.1"/>
    <property type="molecule type" value="Genomic_DNA"/>
</dbReference>
<dbReference type="AlphaFoldDB" id="A0A7T8GMU1"/>
<accession>A0A7T8GMU1</accession>
<reference evidence="2" key="2">
    <citation type="journal article" name="Sci. Data">
        <title>Chromosome-scale genome assembly of the sea louse Caligus rogercresseyi by SMRT sequencing and Hi-C analysis.</title>
        <authorList>
            <person name="Gallardo-Escarate C."/>
            <person name="Valenzuela-Munoz V."/>
            <person name="Nunez-Acuna G."/>
            <person name="Valenzuela-Miranda D."/>
            <person name="Goncalves A.T."/>
            <person name="Escobar-Sepulveda H."/>
            <person name="Liachko I."/>
            <person name="Nelson B."/>
            <person name="Roberts S."/>
            <person name="Warren W."/>
        </authorList>
    </citation>
    <scope>NUCLEOTIDE SEQUENCE</scope>
    <source>
        <tissue evidence="2">Whole tissue</tissue>
    </source>
</reference>